<evidence type="ECO:0000256" key="2">
    <source>
        <dbReference type="SAM" id="Phobius"/>
    </source>
</evidence>
<dbReference type="InterPro" id="IPR005754">
    <property type="entry name" value="Sortase"/>
</dbReference>
<organism evidence="3 4">
    <name type="scientific">candidate division WWE3 bacterium CG_4_9_14_3_um_filter_39_7</name>
    <dbReference type="NCBI Taxonomy" id="1975080"/>
    <lineage>
        <taxon>Bacteria</taxon>
        <taxon>Katanobacteria</taxon>
    </lineage>
</organism>
<evidence type="ECO:0000313" key="3">
    <source>
        <dbReference type="EMBL" id="PJA39413.1"/>
    </source>
</evidence>
<dbReference type="SUPFAM" id="SSF63817">
    <property type="entry name" value="Sortase"/>
    <property type="match status" value="1"/>
</dbReference>
<evidence type="ECO:0000313" key="4">
    <source>
        <dbReference type="Proteomes" id="UP000231195"/>
    </source>
</evidence>
<dbReference type="AlphaFoldDB" id="A0A2M7X0P9"/>
<keyword evidence="2" id="KW-0812">Transmembrane</keyword>
<feature type="transmembrane region" description="Helical" evidence="2">
    <location>
        <begin position="9"/>
        <end position="27"/>
    </location>
</feature>
<protein>
    <recommendedName>
        <fullName evidence="5">Sortase</fullName>
    </recommendedName>
</protein>
<comment type="caution">
    <text evidence="3">The sequence shown here is derived from an EMBL/GenBank/DDBJ whole genome shotgun (WGS) entry which is preliminary data.</text>
</comment>
<name>A0A2M7X0P9_UNCKA</name>
<proteinExistence type="predicted"/>
<keyword evidence="2" id="KW-1133">Transmembrane helix</keyword>
<reference evidence="4" key="1">
    <citation type="submission" date="2017-09" db="EMBL/GenBank/DDBJ databases">
        <title>Depth-based differentiation of microbial function through sediment-hosted aquifers and enrichment of novel symbionts in the deep terrestrial subsurface.</title>
        <authorList>
            <person name="Probst A.J."/>
            <person name="Ladd B."/>
            <person name="Jarett J.K."/>
            <person name="Geller-Mcgrath D.E."/>
            <person name="Sieber C.M.K."/>
            <person name="Emerson J.B."/>
            <person name="Anantharaman K."/>
            <person name="Thomas B.C."/>
            <person name="Malmstrom R."/>
            <person name="Stieglmeier M."/>
            <person name="Klingl A."/>
            <person name="Woyke T."/>
            <person name="Ryan C.M."/>
            <person name="Banfield J.F."/>
        </authorList>
    </citation>
    <scope>NUCLEOTIDE SEQUENCE [LARGE SCALE GENOMIC DNA]</scope>
</reference>
<evidence type="ECO:0000256" key="1">
    <source>
        <dbReference type="ARBA" id="ARBA00022801"/>
    </source>
</evidence>
<keyword evidence="2" id="KW-0472">Membrane</keyword>
<accession>A0A2M7X0P9</accession>
<sequence length="208" mass="23484">MPSFIKKKLAIRSGIVVLCVLAGWFSFRPFIPAVSFYFAKQTSPEMFLDSFYADKYQFESGESSLFRVKVIDGTSDRLIVPSIGVDIETFFNEDQNVALSKGAWVVPGSVNPGDVGEMVITGHRFEVVPPAKNTFYNLDKLHEGDTFMVIKDGYAYKYEIRSTEIVDPEEYNIGMRDTKTSEVTLYTCTPLWTASQRLLQHGELVAFN</sequence>
<gene>
    <name evidence="3" type="ORF">CO179_05240</name>
</gene>
<keyword evidence="1" id="KW-0378">Hydrolase</keyword>
<dbReference type="Proteomes" id="UP000231195">
    <property type="component" value="Unassembled WGS sequence"/>
</dbReference>
<dbReference type="Gene3D" id="2.40.260.10">
    <property type="entry name" value="Sortase"/>
    <property type="match status" value="1"/>
</dbReference>
<dbReference type="InterPro" id="IPR023365">
    <property type="entry name" value="Sortase_dom-sf"/>
</dbReference>
<dbReference type="NCBIfam" id="TIGR01076">
    <property type="entry name" value="sortase_fam"/>
    <property type="match status" value="1"/>
</dbReference>
<dbReference type="Pfam" id="PF04203">
    <property type="entry name" value="Sortase"/>
    <property type="match status" value="1"/>
</dbReference>
<dbReference type="EMBL" id="PFWZ01000178">
    <property type="protein sequence ID" value="PJA39413.1"/>
    <property type="molecule type" value="Genomic_DNA"/>
</dbReference>
<evidence type="ECO:0008006" key="5">
    <source>
        <dbReference type="Google" id="ProtNLM"/>
    </source>
</evidence>
<dbReference type="GO" id="GO:0016787">
    <property type="term" value="F:hydrolase activity"/>
    <property type="evidence" value="ECO:0007669"/>
    <property type="project" value="UniProtKB-KW"/>
</dbReference>